<feature type="transmembrane region" description="Helical" evidence="2">
    <location>
        <begin position="227"/>
        <end position="253"/>
    </location>
</feature>
<protein>
    <submittedName>
        <fullName evidence="3">Uncharacterized protein</fullName>
    </submittedName>
</protein>
<evidence type="ECO:0000256" key="2">
    <source>
        <dbReference type="SAM" id="Phobius"/>
    </source>
</evidence>
<dbReference type="VEuPathDB" id="VectorBase:LOC119186404"/>
<evidence type="ECO:0000256" key="1">
    <source>
        <dbReference type="SAM" id="MobiDB-lite"/>
    </source>
</evidence>
<feature type="transmembrane region" description="Helical" evidence="2">
    <location>
        <begin position="398"/>
        <end position="419"/>
    </location>
</feature>
<keyword evidence="4" id="KW-1185">Reference proteome</keyword>
<feature type="region of interest" description="Disordered" evidence="1">
    <location>
        <begin position="429"/>
        <end position="505"/>
    </location>
</feature>
<dbReference type="EMBL" id="JABSTU010000006">
    <property type="protein sequence ID" value="KAH8028108.1"/>
    <property type="molecule type" value="Genomic_DNA"/>
</dbReference>
<name>A0A9J6E1E2_RHIMP</name>
<keyword evidence="2" id="KW-1133">Transmembrane helix</keyword>
<feature type="transmembrane region" description="Helical" evidence="2">
    <location>
        <begin position="118"/>
        <end position="140"/>
    </location>
</feature>
<reference evidence="3" key="1">
    <citation type="journal article" date="2020" name="Cell">
        <title>Large-Scale Comparative Analyses of Tick Genomes Elucidate Their Genetic Diversity and Vector Capacities.</title>
        <authorList>
            <consortium name="Tick Genome and Microbiome Consortium (TIGMIC)"/>
            <person name="Jia N."/>
            <person name="Wang J."/>
            <person name="Shi W."/>
            <person name="Du L."/>
            <person name="Sun Y."/>
            <person name="Zhan W."/>
            <person name="Jiang J.F."/>
            <person name="Wang Q."/>
            <person name="Zhang B."/>
            <person name="Ji P."/>
            <person name="Bell-Sakyi L."/>
            <person name="Cui X.M."/>
            <person name="Yuan T.T."/>
            <person name="Jiang B.G."/>
            <person name="Yang W.F."/>
            <person name="Lam T.T."/>
            <person name="Chang Q.C."/>
            <person name="Ding S.J."/>
            <person name="Wang X.J."/>
            <person name="Zhu J.G."/>
            <person name="Ruan X.D."/>
            <person name="Zhao L."/>
            <person name="Wei J.T."/>
            <person name="Ye R.Z."/>
            <person name="Que T.C."/>
            <person name="Du C.H."/>
            <person name="Zhou Y.H."/>
            <person name="Cheng J.X."/>
            <person name="Dai P.F."/>
            <person name="Guo W.B."/>
            <person name="Han X.H."/>
            <person name="Huang E.J."/>
            <person name="Li L.F."/>
            <person name="Wei W."/>
            <person name="Gao Y.C."/>
            <person name="Liu J.Z."/>
            <person name="Shao H.Z."/>
            <person name="Wang X."/>
            <person name="Wang C.C."/>
            <person name="Yang T.C."/>
            <person name="Huo Q.B."/>
            <person name="Li W."/>
            <person name="Chen H.Y."/>
            <person name="Chen S.E."/>
            <person name="Zhou L.G."/>
            <person name="Ni X.B."/>
            <person name="Tian J.H."/>
            <person name="Sheng Y."/>
            <person name="Liu T."/>
            <person name="Pan Y.S."/>
            <person name="Xia L.Y."/>
            <person name="Li J."/>
            <person name="Zhao F."/>
            <person name="Cao W.C."/>
        </authorList>
    </citation>
    <scope>NUCLEOTIDE SEQUENCE</scope>
    <source>
        <strain evidence="3">Rmic-2018</strain>
    </source>
</reference>
<comment type="caution">
    <text evidence="3">The sequence shown here is derived from an EMBL/GenBank/DDBJ whole genome shotgun (WGS) entry which is preliminary data.</text>
</comment>
<feature type="transmembrane region" description="Helical" evidence="2">
    <location>
        <begin position="265"/>
        <end position="286"/>
    </location>
</feature>
<accession>A0A9J6E1E2</accession>
<organism evidence="3 4">
    <name type="scientific">Rhipicephalus microplus</name>
    <name type="common">Cattle tick</name>
    <name type="synonym">Boophilus microplus</name>
    <dbReference type="NCBI Taxonomy" id="6941"/>
    <lineage>
        <taxon>Eukaryota</taxon>
        <taxon>Metazoa</taxon>
        <taxon>Ecdysozoa</taxon>
        <taxon>Arthropoda</taxon>
        <taxon>Chelicerata</taxon>
        <taxon>Arachnida</taxon>
        <taxon>Acari</taxon>
        <taxon>Parasitiformes</taxon>
        <taxon>Ixodida</taxon>
        <taxon>Ixodoidea</taxon>
        <taxon>Ixodidae</taxon>
        <taxon>Rhipicephalinae</taxon>
        <taxon>Rhipicephalus</taxon>
        <taxon>Boophilus</taxon>
    </lineage>
</organism>
<proteinExistence type="predicted"/>
<feature type="compositionally biased region" description="Basic residues" evidence="1">
    <location>
        <begin position="488"/>
        <end position="497"/>
    </location>
</feature>
<gene>
    <name evidence="3" type="ORF">HPB51_013155</name>
</gene>
<feature type="compositionally biased region" description="Basic residues" evidence="1">
    <location>
        <begin position="429"/>
        <end position="445"/>
    </location>
</feature>
<dbReference type="Proteomes" id="UP000821866">
    <property type="component" value="Chromosome 4"/>
</dbReference>
<keyword evidence="2" id="KW-0812">Transmembrane</keyword>
<evidence type="ECO:0000313" key="4">
    <source>
        <dbReference type="Proteomes" id="UP000821866"/>
    </source>
</evidence>
<feature type="transmembrane region" description="Helical" evidence="2">
    <location>
        <begin position="80"/>
        <end position="106"/>
    </location>
</feature>
<feature type="compositionally biased region" description="Pro residues" evidence="1">
    <location>
        <begin position="448"/>
        <end position="472"/>
    </location>
</feature>
<keyword evidence="2" id="KW-0472">Membrane</keyword>
<evidence type="ECO:0000313" key="3">
    <source>
        <dbReference type="EMBL" id="KAH8028108.1"/>
    </source>
</evidence>
<dbReference type="AlphaFoldDB" id="A0A9J6E1E2"/>
<sequence length="634" mass="68780">MAAGPAPSAAAAKKPVLVELDIDFSDGGSSPWFNSKGRSIVGDLTNVPENAELFSELALDGTIAGLTGYLDSKQPTLGHVALFCYILLGLVLLELLVALPLCAFTLRRYVSGVGILPWLACEFVFLGCAGVQVVSLLSMFSTWNGMRDGLDDKAPEAYTWTFQLLLNYTQLTALQIKEAKDPLSKDIDKALTLTTNSIKWLQGNLSAWETSFSGYENLKGMVTGPLAIVHMVLLGIALVVAVSAALFACGAWSRRKRNLKAGGKSPVFVGFMLLGGTVLLLVHLLVALPMVARWLNVCVLAETYLCAPYRGGSYAILDDGAARVWPLANRPEPFCRLVPSAVRPKCAVKATTPITALKVCPAVKKGKAQQSDISITESQLLLWQKPQKPKKPKRAKKLIGDCFYPSFAAGAITVIFLAVGEKKKKVVKKILRRKRTKRKKKKKKPKEPSTPPPPPPTPPAPAPPSPPPPPEPQHIEVAIPVPTPVMGRPRHRRRRRQPLMPPPIFVLPPPPLPHVHCTHLLRPRTAQPMLAAPMLPPAAASAPASSSTVVMSPSRSLYQQQEAASYSNVNLYRGGAGTWQEYSAYNSSASSTTVTPAVTLRRTPSQRVETVYLKGSQPVLTRYRTHNPQLQPTT</sequence>
<reference evidence="3" key="2">
    <citation type="submission" date="2021-09" db="EMBL/GenBank/DDBJ databases">
        <authorList>
            <person name="Jia N."/>
            <person name="Wang J."/>
            <person name="Shi W."/>
            <person name="Du L."/>
            <person name="Sun Y."/>
            <person name="Zhan W."/>
            <person name="Jiang J."/>
            <person name="Wang Q."/>
            <person name="Zhang B."/>
            <person name="Ji P."/>
            <person name="Sakyi L.B."/>
            <person name="Cui X."/>
            <person name="Yuan T."/>
            <person name="Jiang B."/>
            <person name="Yang W."/>
            <person name="Lam T.T.-Y."/>
            <person name="Chang Q."/>
            <person name="Ding S."/>
            <person name="Wang X."/>
            <person name="Zhu J."/>
            <person name="Ruan X."/>
            <person name="Zhao L."/>
            <person name="Wei J."/>
            <person name="Que T."/>
            <person name="Du C."/>
            <person name="Cheng J."/>
            <person name="Dai P."/>
            <person name="Han X."/>
            <person name="Huang E."/>
            <person name="Gao Y."/>
            <person name="Liu J."/>
            <person name="Shao H."/>
            <person name="Ye R."/>
            <person name="Li L."/>
            <person name="Wei W."/>
            <person name="Wang X."/>
            <person name="Wang C."/>
            <person name="Huo Q."/>
            <person name="Li W."/>
            <person name="Guo W."/>
            <person name="Chen H."/>
            <person name="Chen S."/>
            <person name="Zhou L."/>
            <person name="Zhou L."/>
            <person name="Ni X."/>
            <person name="Tian J."/>
            <person name="Zhou Y."/>
            <person name="Sheng Y."/>
            <person name="Liu T."/>
            <person name="Pan Y."/>
            <person name="Xia L."/>
            <person name="Li J."/>
            <person name="Zhao F."/>
            <person name="Cao W."/>
        </authorList>
    </citation>
    <scope>NUCLEOTIDE SEQUENCE</scope>
    <source>
        <strain evidence="3">Rmic-2018</strain>
        <tissue evidence="3">Larvae</tissue>
    </source>
</reference>